<evidence type="ECO:0000313" key="2">
    <source>
        <dbReference type="Proteomes" id="UP001596504"/>
    </source>
</evidence>
<keyword evidence="2" id="KW-1185">Reference proteome</keyword>
<comment type="caution">
    <text evidence="1">The sequence shown here is derived from an EMBL/GenBank/DDBJ whole genome shotgun (WGS) entry which is preliminary data.</text>
</comment>
<sequence>MLDPDETWHMPAQVYLAARPDSASGSLMFELREWNDQPVVLAYSSIDRFLDGCGADQPWVLLSASRLAELATSESSGAGFKFSVLLDVPLSADLRGTAGGMAEEEPAWNNPDSPDWAMTYIASRPFRPGHEQAALELQPMPGDRLAVMAYSSVRSLQDACGPHQHWVGIPAGLVGEARRQSGADTIALDTPLPDHLRHDTAEE</sequence>
<dbReference type="Proteomes" id="UP001596504">
    <property type="component" value="Unassembled WGS sequence"/>
</dbReference>
<organism evidence="1 2">
    <name type="scientific">Saccharopolyspora griseoalba</name>
    <dbReference type="NCBI Taxonomy" id="1431848"/>
    <lineage>
        <taxon>Bacteria</taxon>
        <taxon>Bacillati</taxon>
        <taxon>Actinomycetota</taxon>
        <taxon>Actinomycetes</taxon>
        <taxon>Pseudonocardiales</taxon>
        <taxon>Pseudonocardiaceae</taxon>
        <taxon>Saccharopolyspora</taxon>
    </lineage>
</organism>
<dbReference type="RefSeq" id="WP_380669985.1">
    <property type="nucleotide sequence ID" value="NZ_JBHTCJ010000009.1"/>
</dbReference>
<dbReference type="InterPro" id="IPR049975">
    <property type="entry name" value="SAV_915-like_dom"/>
</dbReference>
<accession>A0ABW2LPX5</accession>
<protein>
    <submittedName>
        <fullName evidence="1">SAV_915 family protein</fullName>
    </submittedName>
</protein>
<reference evidence="2" key="1">
    <citation type="journal article" date="2019" name="Int. J. Syst. Evol. Microbiol.">
        <title>The Global Catalogue of Microorganisms (GCM) 10K type strain sequencing project: providing services to taxonomists for standard genome sequencing and annotation.</title>
        <authorList>
            <consortium name="The Broad Institute Genomics Platform"/>
            <consortium name="The Broad Institute Genome Sequencing Center for Infectious Disease"/>
            <person name="Wu L."/>
            <person name="Ma J."/>
        </authorList>
    </citation>
    <scope>NUCLEOTIDE SEQUENCE [LARGE SCALE GENOMIC DNA]</scope>
    <source>
        <strain evidence="2">WLHS5</strain>
    </source>
</reference>
<dbReference type="NCBIfam" id="NF042914">
    <property type="entry name" value="SAV915_dom"/>
    <property type="match status" value="2"/>
</dbReference>
<gene>
    <name evidence="1" type="ORF">ACFQRI_17810</name>
</gene>
<proteinExistence type="predicted"/>
<evidence type="ECO:0000313" key="1">
    <source>
        <dbReference type="EMBL" id="MFC7343260.1"/>
    </source>
</evidence>
<name>A0ABW2LPX5_9PSEU</name>
<dbReference type="EMBL" id="JBHTCJ010000009">
    <property type="protein sequence ID" value="MFC7343260.1"/>
    <property type="molecule type" value="Genomic_DNA"/>
</dbReference>